<proteinExistence type="predicted"/>
<feature type="region of interest" description="Disordered" evidence="3">
    <location>
        <begin position="267"/>
        <end position="344"/>
    </location>
</feature>
<dbReference type="PANTHER" id="PTHR42648:SF25">
    <property type="entry name" value="RNA-DIRECTED DNA POLYMERASE"/>
    <property type="match status" value="1"/>
</dbReference>
<evidence type="ECO:0000259" key="4">
    <source>
        <dbReference type="PROSITE" id="PS50158"/>
    </source>
</evidence>
<evidence type="ECO:0000256" key="2">
    <source>
        <dbReference type="PROSITE-ProRule" id="PRU00047"/>
    </source>
</evidence>
<keyword evidence="2" id="KW-0862">Zinc</keyword>
<dbReference type="InterPro" id="IPR025724">
    <property type="entry name" value="GAG-pre-integrase_dom"/>
</dbReference>
<feature type="compositionally biased region" description="Polar residues" evidence="3">
    <location>
        <begin position="888"/>
        <end position="907"/>
    </location>
</feature>
<dbReference type="OrthoDB" id="2013098at2759"/>
<dbReference type="InterPro" id="IPR054722">
    <property type="entry name" value="PolX-like_BBD"/>
</dbReference>
<evidence type="ECO:0000256" key="3">
    <source>
        <dbReference type="SAM" id="MobiDB-lite"/>
    </source>
</evidence>
<dbReference type="EMBL" id="SZYD01000015">
    <property type="protein sequence ID" value="KAD3640354.1"/>
    <property type="molecule type" value="Genomic_DNA"/>
</dbReference>
<dbReference type="Pfam" id="PF25597">
    <property type="entry name" value="SH3_retrovirus"/>
    <property type="match status" value="1"/>
</dbReference>
<protein>
    <recommendedName>
        <fullName evidence="8">Integrase catalytic domain-containing protein</fullName>
    </recommendedName>
</protein>
<dbReference type="PROSITE" id="PS50994">
    <property type="entry name" value="INTEGRASE"/>
    <property type="match status" value="1"/>
</dbReference>
<dbReference type="GO" id="GO:0015074">
    <property type="term" value="P:DNA integration"/>
    <property type="evidence" value="ECO:0007669"/>
    <property type="project" value="InterPro"/>
</dbReference>
<dbReference type="PROSITE" id="PS50158">
    <property type="entry name" value="ZF_CCHC"/>
    <property type="match status" value="1"/>
</dbReference>
<feature type="compositionally biased region" description="Low complexity" evidence="3">
    <location>
        <begin position="296"/>
        <end position="306"/>
    </location>
</feature>
<sequence length="1027" mass="116184">MLAETRPLSQKELHTRTECKKLLLEAESAKQCDLKRNLESNGPLIDRLGFECMPKYLRLNPMATIAGTSGTVKETSNLTLQCPSLTSTNYTTWAIKMEAVMDAQGLWDAVEPPLGSTVDEKKSKLARAFIFQAIPEDILLQVAKKKTASKVWDSLKMRYLGAEREQKARLHTLKSEFDALRMKDGESIDEYARKLSGMISRHSSLGETLEDSKLVRKLFDTVPDKFIQLVASMEQYSDVDSMPFEEAIGRLKAYEYRLKSRQSSSSTENTLLFSKVDNRSTQKSAGRGAHFGGSYTGRRGRGYSNERGGRSGSRGRGYGRGRGGRWNNSFQSASGNFNRKPKDKRQEKCYNCDQMGHYAFECKGKKVETHEVNLAEKQDDESTLLLSVCGEEQTGVVLLNEENVTLQQQGIRTNANKDEWYLDNGASNHMTGVKEVFAELDESVTGRVRFGDGSNVQIRGRGSALFECKNGGQLLVNHIYYIPALSCSIVSLVQLTEVGYSIDMQGESLSVRDERKMLILRVQRSKNRLYKINLKPTRPVCLAAHMSDETWLWHIRMGHIGFQNLEALSSKGLVEGLPPMKHPAQVCEGCVIAKETRLPFPQEANWRATRPLEMVHVDLCGPITPQTLGDNRVFMLIVDDYCHYIWVYMLKGKDEAFGKFKQFKAKVEMESEYVLRGLRTDHGGEFNSKEFVEFCKTNGIRKQLTAPYSPQQNGVVERRNRTVMEVTRSLLKNMKLPDVFWAEAVRHAVYLLNRVMTRAVKYMTPYEGWKGMRPVLNHLKVFGCVAHVKQPKRLTTKLSDRSCEMVHLGMEEGSKAYRLFNPITQKVVISRDVIFDENKKWIWSKKQNEQAKSNSVWVNLETQSLEENIEGAVDDNFLEPGEDQFVTPVSRSETNQNSPSNNVGSSSRVDHVPPQGFRSLDEIYDKTVPLEPNYDMLLEPSSYIEMVELNQVAALINTISLSSRDDRWLFSLEDTGLFSVISLKRLPTCSALAKRNVGVQSIYCSSCGSIWKQWSMSSSRAALAQTV</sequence>
<dbReference type="Gene3D" id="4.10.60.10">
    <property type="entry name" value="Zinc finger, CCHC-type"/>
    <property type="match status" value="1"/>
</dbReference>
<gene>
    <name evidence="6" type="ORF">E3N88_29577</name>
</gene>
<organism evidence="6 7">
    <name type="scientific">Mikania micrantha</name>
    <name type="common">bitter vine</name>
    <dbReference type="NCBI Taxonomy" id="192012"/>
    <lineage>
        <taxon>Eukaryota</taxon>
        <taxon>Viridiplantae</taxon>
        <taxon>Streptophyta</taxon>
        <taxon>Embryophyta</taxon>
        <taxon>Tracheophyta</taxon>
        <taxon>Spermatophyta</taxon>
        <taxon>Magnoliopsida</taxon>
        <taxon>eudicotyledons</taxon>
        <taxon>Gunneridae</taxon>
        <taxon>Pentapetalae</taxon>
        <taxon>asterids</taxon>
        <taxon>campanulids</taxon>
        <taxon>Asterales</taxon>
        <taxon>Asteraceae</taxon>
        <taxon>Asteroideae</taxon>
        <taxon>Heliantheae alliance</taxon>
        <taxon>Eupatorieae</taxon>
        <taxon>Mikania</taxon>
    </lineage>
</organism>
<dbReference type="Gene3D" id="3.30.420.10">
    <property type="entry name" value="Ribonuclease H-like superfamily/Ribonuclease H"/>
    <property type="match status" value="1"/>
</dbReference>
<dbReference type="PANTHER" id="PTHR42648">
    <property type="entry name" value="TRANSPOSASE, PUTATIVE-RELATED"/>
    <property type="match status" value="1"/>
</dbReference>
<feature type="domain" description="CCHC-type" evidence="4">
    <location>
        <begin position="348"/>
        <end position="363"/>
    </location>
</feature>
<keyword evidence="1" id="KW-0378">Hydrolase</keyword>
<dbReference type="Pfam" id="PF13976">
    <property type="entry name" value="gag_pre-integrs"/>
    <property type="match status" value="1"/>
</dbReference>
<dbReference type="Pfam" id="PF00098">
    <property type="entry name" value="zf-CCHC"/>
    <property type="match status" value="1"/>
</dbReference>
<name>A0A5N6MM30_9ASTR</name>
<dbReference type="Pfam" id="PF22936">
    <property type="entry name" value="Pol_BBD"/>
    <property type="match status" value="1"/>
</dbReference>
<feature type="domain" description="Integrase catalytic" evidence="5">
    <location>
        <begin position="607"/>
        <end position="773"/>
    </location>
</feature>
<dbReference type="InterPro" id="IPR012337">
    <property type="entry name" value="RNaseH-like_sf"/>
</dbReference>
<dbReference type="InterPro" id="IPR036397">
    <property type="entry name" value="RNaseH_sf"/>
</dbReference>
<dbReference type="GO" id="GO:0008233">
    <property type="term" value="F:peptidase activity"/>
    <property type="evidence" value="ECO:0007669"/>
    <property type="project" value="UniProtKB-KW"/>
</dbReference>
<dbReference type="GO" id="GO:0008270">
    <property type="term" value="F:zinc ion binding"/>
    <property type="evidence" value="ECO:0007669"/>
    <property type="project" value="UniProtKB-KW"/>
</dbReference>
<evidence type="ECO:0000256" key="1">
    <source>
        <dbReference type="ARBA" id="ARBA00022670"/>
    </source>
</evidence>
<keyword evidence="1" id="KW-0645">Protease</keyword>
<keyword evidence="7" id="KW-1185">Reference proteome</keyword>
<dbReference type="Pfam" id="PF14223">
    <property type="entry name" value="Retrotran_gag_2"/>
    <property type="match status" value="1"/>
</dbReference>
<dbReference type="SUPFAM" id="SSF57756">
    <property type="entry name" value="Retrovirus zinc finger-like domains"/>
    <property type="match status" value="1"/>
</dbReference>
<feature type="region of interest" description="Disordered" evidence="3">
    <location>
        <begin position="888"/>
        <end position="914"/>
    </location>
</feature>
<evidence type="ECO:0000313" key="6">
    <source>
        <dbReference type="EMBL" id="KAD3640354.1"/>
    </source>
</evidence>
<dbReference type="InterPro" id="IPR001878">
    <property type="entry name" value="Znf_CCHC"/>
</dbReference>
<reference evidence="6 7" key="1">
    <citation type="submission" date="2019-05" db="EMBL/GenBank/DDBJ databases">
        <title>Mikania micrantha, genome provides insights into the molecular mechanism of rapid growth.</title>
        <authorList>
            <person name="Liu B."/>
        </authorList>
    </citation>
    <scope>NUCLEOTIDE SEQUENCE [LARGE SCALE GENOMIC DNA]</scope>
    <source>
        <strain evidence="6">NLD-2019</strain>
        <tissue evidence="6">Leaf</tissue>
    </source>
</reference>
<dbReference type="InterPro" id="IPR036875">
    <property type="entry name" value="Znf_CCHC_sf"/>
</dbReference>
<dbReference type="SMART" id="SM00343">
    <property type="entry name" value="ZnF_C2HC"/>
    <property type="match status" value="1"/>
</dbReference>
<keyword evidence="2" id="KW-0863">Zinc-finger</keyword>
<evidence type="ECO:0000259" key="5">
    <source>
        <dbReference type="PROSITE" id="PS50994"/>
    </source>
</evidence>
<dbReference type="InterPro" id="IPR001584">
    <property type="entry name" value="Integrase_cat-core"/>
</dbReference>
<comment type="caution">
    <text evidence="6">The sequence shown here is derived from an EMBL/GenBank/DDBJ whole genome shotgun (WGS) entry which is preliminary data.</text>
</comment>
<dbReference type="GO" id="GO:0006508">
    <property type="term" value="P:proteolysis"/>
    <property type="evidence" value="ECO:0007669"/>
    <property type="project" value="UniProtKB-KW"/>
</dbReference>
<evidence type="ECO:0000313" key="7">
    <source>
        <dbReference type="Proteomes" id="UP000326396"/>
    </source>
</evidence>
<dbReference type="AlphaFoldDB" id="A0A5N6MM30"/>
<dbReference type="Proteomes" id="UP000326396">
    <property type="component" value="Linkage Group LG5"/>
</dbReference>
<dbReference type="InterPro" id="IPR039537">
    <property type="entry name" value="Retrotran_Ty1/copia-like"/>
</dbReference>
<evidence type="ECO:0008006" key="8">
    <source>
        <dbReference type="Google" id="ProtNLM"/>
    </source>
</evidence>
<dbReference type="InterPro" id="IPR057670">
    <property type="entry name" value="SH3_retrovirus"/>
</dbReference>
<accession>A0A5N6MM30</accession>
<dbReference type="Pfam" id="PF00665">
    <property type="entry name" value="rve"/>
    <property type="match status" value="1"/>
</dbReference>
<feature type="compositionally biased region" description="Polar residues" evidence="3">
    <location>
        <begin position="326"/>
        <end position="337"/>
    </location>
</feature>
<dbReference type="GO" id="GO:0003676">
    <property type="term" value="F:nucleic acid binding"/>
    <property type="evidence" value="ECO:0007669"/>
    <property type="project" value="InterPro"/>
</dbReference>
<dbReference type="SUPFAM" id="SSF53098">
    <property type="entry name" value="Ribonuclease H-like"/>
    <property type="match status" value="1"/>
</dbReference>
<keyword evidence="2" id="KW-0479">Metal-binding</keyword>